<dbReference type="Proteomes" id="UP000277930">
    <property type="component" value="Chromosome 1"/>
</dbReference>
<name>A0A3S4P5U9_ECOLX</name>
<organism evidence="2 3">
    <name type="scientific">Escherichia coli</name>
    <dbReference type="NCBI Taxonomy" id="562"/>
    <lineage>
        <taxon>Bacteria</taxon>
        <taxon>Pseudomonadati</taxon>
        <taxon>Pseudomonadota</taxon>
        <taxon>Gammaproteobacteria</taxon>
        <taxon>Enterobacterales</taxon>
        <taxon>Enterobacteriaceae</taxon>
        <taxon>Escherichia</taxon>
    </lineage>
</organism>
<keyword evidence="1" id="KW-0732">Signal</keyword>
<feature type="chain" id="PRO_5018695638" evidence="1">
    <location>
        <begin position="20"/>
        <end position="89"/>
    </location>
</feature>
<sequence>MYKQAVILLLMLFTASVSAALPARYMQTIENAAVWAQIGDKMVTVGNIRAGQIIAVEPTAASYYAFNFGFGKGFIDKGHLEPVSGATKS</sequence>
<feature type="signal peptide" evidence="1">
    <location>
        <begin position="1"/>
        <end position="19"/>
    </location>
</feature>
<protein>
    <submittedName>
        <fullName evidence="2">Putative polysaccharide deacetylase</fullName>
    </submittedName>
</protein>
<dbReference type="EMBL" id="LR134246">
    <property type="protein sequence ID" value="VED37484.1"/>
    <property type="molecule type" value="Genomic_DNA"/>
</dbReference>
<reference evidence="2 3" key="1">
    <citation type="submission" date="2018-12" db="EMBL/GenBank/DDBJ databases">
        <authorList>
            <consortium name="Pathogen Informatics"/>
        </authorList>
    </citation>
    <scope>NUCLEOTIDE SEQUENCE [LARGE SCALE GENOMIC DNA]</scope>
    <source>
        <strain evidence="2 3">NCTC9702</strain>
    </source>
</reference>
<evidence type="ECO:0000313" key="2">
    <source>
        <dbReference type="EMBL" id="VED37484.1"/>
    </source>
</evidence>
<proteinExistence type="predicted"/>
<evidence type="ECO:0000313" key="3">
    <source>
        <dbReference type="Proteomes" id="UP000277930"/>
    </source>
</evidence>
<gene>
    <name evidence="2" type="ORF">NCTC9702_04813</name>
</gene>
<accession>A0A3S4P5U9</accession>
<dbReference type="AlphaFoldDB" id="A0A3S4P5U9"/>
<evidence type="ECO:0000256" key="1">
    <source>
        <dbReference type="SAM" id="SignalP"/>
    </source>
</evidence>